<dbReference type="SMART" id="SM00349">
    <property type="entry name" value="KRAB"/>
    <property type="match status" value="1"/>
</dbReference>
<dbReference type="InterPro" id="IPR050169">
    <property type="entry name" value="Krueppel_C2H2_ZnF"/>
</dbReference>
<organism evidence="2 3">
    <name type="scientific">Heterocephalus glaber</name>
    <name type="common">Naked mole rat</name>
    <dbReference type="NCBI Taxonomy" id="10181"/>
    <lineage>
        <taxon>Eukaryota</taxon>
        <taxon>Metazoa</taxon>
        <taxon>Chordata</taxon>
        <taxon>Craniata</taxon>
        <taxon>Vertebrata</taxon>
        <taxon>Euteleostomi</taxon>
        <taxon>Mammalia</taxon>
        <taxon>Eutheria</taxon>
        <taxon>Euarchontoglires</taxon>
        <taxon>Glires</taxon>
        <taxon>Rodentia</taxon>
        <taxon>Hystricomorpha</taxon>
        <taxon>Bathyergidae</taxon>
        <taxon>Heterocephalus</taxon>
    </lineage>
</organism>
<dbReference type="AlphaFoldDB" id="A0AAX6QSE5"/>
<dbReference type="PROSITE" id="PS50805">
    <property type="entry name" value="KRAB"/>
    <property type="match status" value="1"/>
</dbReference>
<feature type="domain" description="KRAB" evidence="1">
    <location>
        <begin position="9"/>
        <end position="80"/>
    </location>
</feature>
<dbReference type="Pfam" id="PF01352">
    <property type="entry name" value="KRAB"/>
    <property type="match status" value="1"/>
</dbReference>
<dbReference type="InterPro" id="IPR036051">
    <property type="entry name" value="KRAB_dom_sf"/>
</dbReference>
<dbReference type="InterPro" id="IPR001909">
    <property type="entry name" value="KRAB"/>
</dbReference>
<dbReference type="SUPFAM" id="SSF109640">
    <property type="entry name" value="KRAB domain (Kruppel-associated box)"/>
    <property type="match status" value="1"/>
</dbReference>
<reference evidence="3 4" key="1">
    <citation type="submission" date="2025-04" db="UniProtKB">
        <authorList>
            <consortium name="RefSeq"/>
        </authorList>
    </citation>
    <scope>IDENTIFICATION</scope>
</reference>
<sequence length="168" mass="19992">MSKKSQGSVSFTDVTVGFTQEEWQHLDTSQKSLYRDVMLENYNHLVSVGYCVTKPELIFRLEQGEEPWILEEEFSRQSFSEFWKTDHLKERSQENQPKHFWGIVFINNTMLTKEQGFHRNTTLHCQTDSWLGLLQSYLDKISITSYWKVFIEEERCPWVHVSGTLYPE</sequence>
<proteinExistence type="predicted"/>
<evidence type="ECO:0000313" key="2">
    <source>
        <dbReference type="Proteomes" id="UP000694906"/>
    </source>
</evidence>
<dbReference type="PANTHER" id="PTHR23232:SF134">
    <property type="entry name" value="KRAB DOMAIN-CONTAINING PROTEIN"/>
    <property type="match status" value="1"/>
</dbReference>
<gene>
    <name evidence="3 4" type="primary">LOC101713368</name>
</gene>
<protein>
    <submittedName>
        <fullName evidence="3 4">Zinc finger protein 33B isoform X2</fullName>
    </submittedName>
</protein>
<accession>A0AAX6QSE5</accession>
<evidence type="ECO:0000259" key="1">
    <source>
        <dbReference type="PROSITE" id="PS50805"/>
    </source>
</evidence>
<keyword evidence="2" id="KW-1185">Reference proteome</keyword>
<dbReference type="Proteomes" id="UP000694906">
    <property type="component" value="Unplaced"/>
</dbReference>
<name>A0AAX6QSE5_HETGA</name>
<evidence type="ECO:0000313" key="3">
    <source>
        <dbReference type="RefSeq" id="XP_012924458.1"/>
    </source>
</evidence>
<dbReference type="GO" id="GO:0006355">
    <property type="term" value="P:regulation of DNA-templated transcription"/>
    <property type="evidence" value="ECO:0007669"/>
    <property type="project" value="InterPro"/>
</dbReference>
<dbReference type="Gene3D" id="6.10.140.140">
    <property type="match status" value="1"/>
</dbReference>
<dbReference type="RefSeq" id="XP_012924458.1">
    <property type="nucleotide sequence ID" value="XM_013069004.2"/>
</dbReference>
<dbReference type="GeneID" id="101713368"/>
<evidence type="ECO:0000313" key="4">
    <source>
        <dbReference type="RefSeq" id="XP_021107298.1"/>
    </source>
</evidence>
<dbReference type="CDD" id="cd07765">
    <property type="entry name" value="KRAB_A-box"/>
    <property type="match status" value="1"/>
</dbReference>
<dbReference type="PANTHER" id="PTHR23232">
    <property type="entry name" value="KRAB DOMAIN C2H2 ZINC FINGER"/>
    <property type="match status" value="1"/>
</dbReference>
<dbReference type="RefSeq" id="XP_021107298.1">
    <property type="nucleotide sequence ID" value="XM_021251639.1"/>
</dbReference>